<dbReference type="GO" id="GO:0006310">
    <property type="term" value="P:DNA recombination"/>
    <property type="evidence" value="ECO:0007669"/>
    <property type="project" value="UniProtKB-KW"/>
</dbReference>
<dbReference type="PROSITE" id="PS51898">
    <property type="entry name" value="TYR_RECOMBINASE"/>
    <property type="match status" value="1"/>
</dbReference>
<dbReference type="OrthoDB" id="7222937at2"/>
<dbReference type="GO" id="GO:0015074">
    <property type="term" value="P:DNA integration"/>
    <property type="evidence" value="ECO:0007669"/>
    <property type="project" value="UniProtKB-KW"/>
</dbReference>
<organism evidence="6 7">
    <name type="scientific">Nereida ignava</name>
    <dbReference type="NCBI Taxonomy" id="282199"/>
    <lineage>
        <taxon>Bacteria</taxon>
        <taxon>Pseudomonadati</taxon>
        <taxon>Pseudomonadota</taxon>
        <taxon>Alphaproteobacteria</taxon>
        <taxon>Rhodobacterales</taxon>
        <taxon>Roseobacteraceae</taxon>
        <taxon>Nereida</taxon>
    </lineage>
</organism>
<protein>
    <submittedName>
        <fullName evidence="6">Site-specific tyrosine recombinase XerC</fullName>
    </submittedName>
</protein>
<dbReference type="Pfam" id="PF20172">
    <property type="entry name" value="DUF6538"/>
    <property type="match status" value="1"/>
</dbReference>
<keyword evidence="7" id="KW-1185">Reference proteome</keyword>
<dbReference type="PANTHER" id="PTHR30349:SF41">
    <property type="entry name" value="INTEGRASE_RECOMBINASE PROTEIN MJ0367-RELATED"/>
    <property type="match status" value="1"/>
</dbReference>
<accession>A0A0U1NKJ4</accession>
<dbReference type="SUPFAM" id="SSF56349">
    <property type="entry name" value="DNA breaking-rejoining enzymes"/>
    <property type="match status" value="1"/>
</dbReference>
<evidence type="ECO:0000256" key="3">
    <source>
        <dbReference type="ARBA" id="ARBA00023125"/>
    </source>
</evidence>
<dbReference type="GO" id="GO:0003677">
    <property type="term" value="F:DNA binding"/>
    <property type="evidence" value="ECO:0007669"/>
    <property type="project" value="UniProtKB-KW"/>
</dbReference>
<dbReference type="RefSeq" id="WP_048598651.1">
    <property type="nucleotide sequence ID" value="NZ_CVPC01000005.1"/>
</dbReference>
<dbReference type="InterPro" id="IPR013762">
    <property type="entry name" value="Integrase-like_cat_sf"/>
</dbReference>
<evidence type="ECO:0000256" key="2">
    <source>
        <dbReference type="ARBA" id="ARBA00022908"/>
    </source>
</evidence>
<proteinExistence type="inferred from homology"/>
<dbReference type="InterPro" id="IPR011010">
    <property type="entry name" value="DNA_brk_join_enz"/>
</dbReference>
<keyword evidence="3" id="KW-0238">DNA-binding</keyword>
<name>A0A0U1NKJ4_9RHOB</name>
<dbReference type="InterPro" id="IPR050090">
    <property type="entry name" value="Tyrosine_recombinase_XerCD"/>
</dbReference>
<reference evidence="6 7" key="1">
    <citation type="submission" date="2015-04" db="EMBL/GenBank/DDBJ databases">
        <authorList>
            <person name="Syromyatnikov M.Y."/>
            <person name="Popov V.N."/>
        </authorList>
    </citation>
    <scope>NUCLEOTIDE SEQUENCE [LARGE SCALE GENOMIC DNA]</scope>
    <source>
        <strain evidence="6 7">CECT 5292</strain>
    </source>
</reference>
<dbReference type="Proteomes" id="UP000048949">
    <property type="component" value="Unassembled WGS sequence"/>
</dbReference>
<feature type="domain" description="Tyr recombinase" evidence="5">
    <location>
        <begin position="338"/>
        <end position="523"/>
    </location>
</feature>
<dbReference type="PANTHER" id="PTHR30349">
    <property type="entry name" value="PHAGE INTEGRASE-RELATED"/>
    <property type="match status" value="1"/>
</dbReference>
<sequence length="538" mass="61323">MLHNIPYLTITKKMKVYGYRRRIPEDVRFLFDGKLEIVKSLKTKSLTLAQIEVQRMNQWFEERVATVGYSKNVTPRVPVKLVRDIHADMKKAGDHPDNVPNINAQTSLSDIYELSDDFLDVAVQAKHLADGNISLADYEEYLASYQDTDIGKIIQFKRNKDHLWMWLHKKYMDLDAFKASGADPTLLDRNGYLPPQKKWDEQDPEVVRYRIMCGENLLPEPTWQNAVDDYLRQYNSSPKQRSAQQKTKHSRAVKSYCIKISASFPHGMNTPLKDIDAEDVRDFIRRDDVQPSTKTKNLTMLRAVWNSWSAYNQKQAVEGDPFRAEIDLHKSAIEGTEVNRRSFTPSEFRKFNDSLATEADKEVRLVGQIAAYCGAPTGEIAGLERKDVKLSSTPPHLVFRAVAGKDRIARSVPLLEPIRTELEAYIKEQQCIDPTDPVFTSKVVRAPSDLSKKLKVHITNERPHDPLSLVPYSLRHTFKDRVGQVVKGGFAQYLMGHKTEASSKIHNRYGTGAPPAALVDGMIAVQALTDWGMFEEFD</sequence>
<keyword evidence="2" id="KW-0229">DNA integration</keyword>
<evidence type="ECO:0000259" key="5">
    <source>
        <dbReference type="PROSITE" id="PS51898"/>
    </source>
</evidence>
<dbReference type="InterPro" id="IPR046668">
    <property type="entry name" value="DUF6538"/>
</dbReference>
<evidence type="ECO:0000313" key="6">
    <source>
        <dbReference type="EMBL" id="CRK75264.1"/>
    </source>
</evidence>
<keyword evidence="4" id="KW-0233">DNA recombination</keyword>
<dbReference type="EMBL" id="CVQV01000005">
    <property type="protein sequence ID" value="CRK75264.1"/>
    <property type="molecule type" value="Genomic_DNA"/>
</dbReference>
<dbReference type="Gene3D" id="1.10.443.10">
    <property type="entry name" value="Intergrase catalytic core"/>
    <property type="match status" value="1"/>
</dbReference>
<comment type="similarity">
    <text evidence="1">Belongs to the 'phage' integrase family.</text>
</comment>
<evidence type="ECO:0000256" key="4">
    <source>
        <dbReference type="ARBA" id="ARBA00023172"/>
    </source>
</evidence>
<dbReference type="InterPro" id="IPR002104">
    <property type="entry name" value="Integrase_catalytic"/>
</dbReference>
<dbReference type="STRING" id="282199.GCA_001049735_01307"/>
<gene>
    <name evidence="6" type="ORF">NIG5292_01308</name>
</gene>
<evidence type="ECO:0000313" key="7">
    <source>
        <dbReference type="Proteomes" id="UP000048949"/>
    </source>
</evidence>
<evidence type="ECO:0000256" key="1">
    <source>
        <dbReference type="ARBA" id="ARBA00008857"/>
    </source>
</evidence>
<dbReference type="AlphaFoldDB" id="A0A0U1NKJ4"/>